<comment type="caution">
    <text evidence="2">The sequence shown here is derived from an EMBL/GenBank/DDBJ whole genome shotgun (WGS) entry which is preliminary data.</text>
</comment>
<sequence>MWFKIIISIIVVIPTILAIISIEIDNGINEKKPDLFTLQLWKKYDKFEEKKLKKYCKYYWRIINNEAYGTYFSTFDELYKGIYDTYYNKFYKKDDLDGILNKKKDIKISINSFKTVDFNAYVANLLTVIAMVGSAIFGGIFSAIYSSSGKSIANTDDVFNFFIKMAIMLIIIVFFSDRFNFWLNKDELKNFYMICFDILEYIEREMNEDKVNKENLINREETIQQIKEYINSNSYVKPVREEIAADKSSTEYIEKGKVYKIILEKDNSKR</sequence>
<dbReference type="PATRIC" id="fig|536227.13.peg.3411"/>
<dbReference type="RefSeq" id="WP_007060816.1">
    <property type="nucleotide sequence ID" value="NZ_ACVI01000026.1"/>
</dbReference>
<dbReference type="KEGG" id="cck:Ccar_16260"/>
<dbReference type="AlphaFoldDB" id="C6PT14"/>
<evidence type="ECO:0000256" key="1">
    <source>
        <dbReference type="SAM" id="Phobius"/>
    </source>
</evidence>
<evidence type="ECO:0000313" key="2">
    <source>
        <dbReference type="EMBL" id="EET87649.1"/>
    </source>
</evidence>
<accession>C6PT14</accession>
<feature type="transmembrane region" description="Helical" evidence="1">
    <location>
        <begin position="158"/>
        <end position="175"/>
    </location>
</feature>
<feature type="transmembrane region" description="Helical" evidence="1">
    <location>
        <begin position="6"/>
        <end position="24"/>
    </location>
</feature>
<dbReference type="EMBL" id="ACVI01000026">
    <property type="protein sequence ID" value="EET87649.1"/>
    <property type="molecule type" value="Genomic_DNA"/>
</dbReference>
<organism evidence="2 3">
    <name type="scientific">Clostridium carboxidivorans P7</name>
    <dbReference type="NCBI Taxonomy" id="536227"/>
    <lineage>
        <taxon>Bacteria</taxon>
        <taxon>Bacillati</taxon>
        <taxon>Bacillota</taxon>
        <taxon>Clostridia</taxon>
        <taxon>Eubacteriales</taxon>
        <taxon>Clostridiaceae</taxon>
        <taxon>Clostridium</taxon>
    </lineage>
</organism>
<proteinExistence type="predicted"/>
<keyword evidence="1" id="KW-0472">Membrane</keyword>
<reference evidence="2 3" key="1">
    <citation type="submission" date="2009-06" db="EMBL/GenBank/DDBJ databases">
        <title>The draft genome of Clostridium carboxidivorans P7.</title>
        <authorList>
            <consortium name="US DOE Joint Genome Institute (JGI-PGF)"/>
            <person name="Lucas S."/>
            <person name="Copeland A."/>
            <person name="Lapidus A."/>
            <person name="Glavina del Rio T."/>
            <person name="Tice H."/>
            <person name="Bruce D."/>
            <person name="Goodwin L."/>
            <person name="Pitluck S."/>
            <person name="Larimer F."/>
            <person name="Land M.L."/>
            <person name="Hauser L."/>
            <person name="Hemme C.L."/>
        </authorList>
    </citation>
    <scope>NUCLEOTIDE SEQUENCE [LARGE SCALE GENOMIC DNA]</scope>
    <source>
        <strain evidence="2 3">P7</strain>
    </source>
</reference>
<keyword evidence="1" id="KW-0812">Transmembrane</keyword>
<gene>
    <name evidence="2" type="ORF">CcarbDRAFT_1931</name>
</gene>
<keyword evidence="3" id="KW-1185">Reference proteome</keyword>
<feature type="transmembrane region" description="Helical" evidence="1">
    <location>
        <begin position="121"/>
        <end position="146"/>
    </location>
</feature>
<name>C6PT14_9CLOT</name>
<keyword evidence="1" id="KW-1133">Transmembrane helix</keyword>
<protein>
    <submittedName>
        <fullName evidence="2">Uncharacterized protein</fullName>
    </submittedName>
</protein>
<evidence type="ECO:0000313" key="3">
    <source>
        <dbReference type="Proteomes" id="UP000004198"/>
    </source>
</evidence>
<dbReference type="Proteomes" id="UP000004198">
    <property type="component" value="Unassembled WGS sequence"/>
</dbReference>
<dbReference type="STRING" id="536227.Ccar_16260"/>